<comment type="caution">
    <text evidence="2">The sequence shown here is derived from an EMBL/GenBank/DDBJ whole genome shotgun (WGS) entry which is preliminary data.</text>
</comment>
<evidence type="ECO:0000313" key="2">
    <source>
        <dbReference type="EMBL" id="KAJ4461446.1"/>
    </source>
</evidence>
<gene>
    <name evidence="2" type="ORF">PAPYR_2015</name>
</gene>
<accession>A0ABQ8UTP7</accession>
<evidence type="ECO:0000313" key="3">
    <source>
        <dbReference type="Proteomes" id="UP001141327"/>
    </source>
</evidence>
<feature type="compositionally biased region" description="Low complexity" evidence="1">
    <location>
        <begin position="172"/>
        <end position="185"/>
    </location>
</feature>
<name>A0ABQ8UTP7_9EUKA</name>
<proteinExistence type="predicted"/>
<feature type="region of interest" description="Disordered" evidence="1">
    <location>
        <begin position="121"/>
        <end position="204"/>
    </location>
</feature>
<feature type="compositionally biased region" description="Basic and acidic residues" evidence="1">
    <location>
        <begin position="195"/>
        <end position="204"/>
    </location>
</feature>
<dbReference type="Proteomes" id="UP001141327">
    <property type="component" value="Unassembled WGS sequence"/>
</dbReference>
<feature type="compositionally biased region" description="Low complexity" evidence="1">
    <location>
        <begin position="134"/>
        <end position="147"/>
    </location>
</feature>
<organism evidence="2 3">
    <name type="scientific">Paratrimastix pyriformis</name>
    <dbReference type="NCBI Taxonomy" id="342808"/>
    <lineage>
        <taxon>Eukaryota</taxon>
        <taxon>Metamonada</taxon>
        <taxon>Preaxostyla</taxon>
        <taxon>Paratrimastigidae</taxon>
        <taxon>Paratrimastix</taxon>
    </lineage>
</organism>
<feature type="compositionally biased region" description="Acidic residues" evidence="1">
    <location>
        <begin position="148"/>
        <end position="159"/>
    </location>
</feature>
<feature type="compositionally biased region" description="Acidic residues" evidence="1">
    <location>
        <begin position="402"/>
        <end position="424"/>
    </location>
</feature>
<dbReference type="EMBL" id="JAPMOS010000007">
    <property type="protein sequence ID" value="KAJ4461446.1"/>
    <property type="molecule type" value="Genomic_DNA"/>
</dbReference>
<feature type="region of interest" description="Disordered" evidence="1">
    <location>
        <begin position="393"/>
        <end position="424"/>
    </location>
</feature>
<sequence length="424" mass="46538">MSEPVPEEATDAAPAPVPAKIERPHIECGTFVKHVQIDDCKIRPELGFIPLAGLPTHLIGQMSSIRHLGLPAMLEAKLAQFDLECRALNTEYYEEREVAAQKSEETHTKLRELFEKALELARPQKPEAEEGAEAPEGAEGGEAADAAPIEEDPEPEYEELPPPPEPTEPADGEAPAEPAAAVEAPPQERKRRPKTLTDAETKTWTDRLAATEALVGELDQSILHDLRTQMELWADRQKIYADVLREALAAALVADPALPDPEGAPCWAPGRGPALQGGRGDDALHGELLAMRHIPEYVPQDSTPPPARGPRPPCPGLLKVTFDQLWEAFQKTYLVHLIPYDPFHTDERTGQLLDPVRVLIKEGRESLGLYRNAETVRLLEELCGHLAARCHIGALRPPPPPPEEEEPPAEEADQQPQGEGEETL</sequence>
<protein>
    <submittedName>
        <fullName evidence="2">Uncharacterized protein</fullName>
    </submittedName>
</protein>
<evidence type="ECO:0000256" key="1">
    <source>
        <dbReference type="SAM" id="MobiDB-lite"/>
    </source>
</evidence>
<reference evidence="2" key="1">
    <citation type="journal article" date="2022" name="bioRxiv">
        <title>Genomics of Preaxostyla Flagellates Illuminates Evolutionary Transitions and the Path Towards Mitochondrial Loss.</title>
        <authorList>
            <person name="Novak L.V.F."/>
            <person name="Treitli S.C."/>
            <person name="Pyrih J."/>
            <person name="Halakuc P."/>
            <person name="Pipaliya S.V."/>
            <person name="Vacek V."/>
            <person name="Brzon O."/>
            <person name="Soukal P."/>
            <person name="Eme L."/>
            <person name="Dacks J.B."/>
            <person name="Karnkowska A."/>
            <person name="Elias M."/>
            <person name="Hampl V."/>
        </authorList>
    </citation>
    <scope>NUCLEOTIDE SEQUENCE</scope>
    <source>
        <strain evidence="2">RCP-MX</strain>
    </source>
</reference>
<keyword evidence="3" id="KW-1185">Reference proteome</keyword>